<dbReference type="AlphaFoldDB" id="A0A5B7IWJ0"/>
<accession>A0A5B7IWJ0</accession>
<evidence type="ECO:0000313" key="2">
    <source>
        <dbReference type="EMBL" id="MPC88282.1"/>
    </source>
</evidence>
<dbReference type="Proteomes" id="UP000324222">
    <property type="component" value="Unassembled WGS sequence"/>
</dbReference>
<proteinExistence type="predicted"/>
<keyword evidence="3" id="KW-1185">Reference proteome</keyword>
<organism evidence="2 3">
    <name type="scientific">Portunus trituberculatus</name>
    <name type="common">Swimming crab</name>
    <name type="synonym">Neptunus trituberculatus</name>
    <dbReference type="NCBI Taxonomy" id="210409"/>
    <lineage>
        <taxon>Eukaryota</taxon>
        <taxon>Metazoa</taxon>
        <taxon>Ecdysozoa</taxon>
        <taxon>Arthropoda</taxon>
        <taxon>Crustacea</taxon>
        <taxon>Multicrustacea</taxon>
        <taxon>Malacostraca</taxon>
        <taxon>Eumalacostraca</taxon>
        <taxon>Eucarida</taxon>
        <taxon>Decapoda</taxon>
        <taxon>Pleocyemata</taxon>
        <taxon>Brachyura</taxon>
        <taxon>Eubrachyura</taxon>
        <taxon>Portunoidea</taxon>
        <taxon>Portunidae</taxon>
        <taxon>Portuninae</taxon>
        <taxon>Portunus</taxon>
    </lineage>
</organism>
<dbReference type="EMBL" id="VSRR010077301">
    <property type="protein sequence ID" value="MPC88282.1"/>
    <property type="molecule type" value="Genomic_DNA"/>
</dbReference>
<comment type="caution">
    <text evidence="2">The sequence shown here is derived from an EMBL/GenBank/DDBJ whole genome shotgun (WGS) entry which is preliminary data.</text>
</comment>
<feature type="compositionally biased region" description="Acidic residues" evidence="1">
    <location>
        <begin position="74"/>
        <end position="103"/>
    </location>
</feature>
<evidence type="ECO:0000256" key="1">
    <source>
        <dbReference type="SAM" id="MobiDB-lite"/>
    </source>
</evidence>
<protein>
    <submittedName>
        <fullName evidence="2">Uncharacterized protein</fullName>
    </submittedName>
</protein>
<evidence type="ECO:0000313" key="3">
    <source>
        <dbReference type="Proteomes" id="UP000324222"/>
    </source>
</evidence>
<feature type="region of interest" description="Disordered" evidence="1">
    <location>
        <begin position="48"/>
        <end position="120"/>
    </location>
</feature>
<feature type="compositionally biased region" description="Basic and acidic residues" evidence="1">
    <location>
        <begin position="48"/>
        <end position="61"/>
    </location>
</feature>
<reference evidence="2 3" key="1">
    <citation type="submission" date="2019-05" db="EMBL/GenBank/DDBJ databases">
        <title>Another draft genome of Portunus trituberculatus and its Hox gene families provides insights of decapod evolution.</title>
        <authorList>
            <person name="Jeong J.-H."/>
            <person name="Song I."/>
            <person name="Kim S."/>
            <person name="Choi T."/>
            <person name="Kim D."/>
            <person name="Ryu S."/>
            <person name="Kim W."/>
        </authorList>
    </citation>
    <scope>NUCLEOTIDE SEQUENCE [LARGE SCALE GENOMIC DNA]</scope>
    <source>
        <tissue evidence="2">Muscle</tissue>
    </source>
</reference>
<sequence>MLALLALPQVVAAQDRQRWQEKCCSKAFRLQDTSDTTGRCALLLKTKADRVHTSQPGEKKLSASTQLKRRGRGEEDEENKEDSDVEDGGDVEEETEEEEEEDKDDKYKGKEDKEEDEASS</sequence>
<name>A0A5B7IWJ0_PORTR</name>
<gene>
    <name evidence="2" type="ORF">E2C01_083182</name>
</gene>